<keyword evidence="8 9" id="KW-0813">Transport</keyword>
<feature type="transmembrane region" description="Helical" evidence="8">
    <location>
        <begin position="359"/>
        <end position="379"/>
    </location>
</feature>
<feature type="transmembrane region" description="Helical" evidence="8">
    <location>
        <begin position="414"/>
        <end position="434"/>
    </location>
</feature>
<feature type="transmembrane region" description="Helical" evidence="8">
    <location>
        <begin position="191"/>
        <end position="208"/>
    </location>
</feature>
<organism evidence="10 11">
    <name type="scientific">Aerophobetes bacterium</name>
    <dbReference type="NCBI Taxonomy" id="2030807"/>
    <lineage>
        <taxon>Bacteria</taxon>
        <taxon>Candidatus Aerophobota</taxon>
    </lineage>
</organism>
<feature type="transmembrane region" description="Helical" evidence="8">
    <location>
        <begin position="273"/>
        <end position="293"/>
    </location>
</feature>
<dbReference type="CDD" id="cd13123">
    <property type="entry name" value="MATE_MurJ_like"/>
    <property type="match status" value="1"/>
</dbReference>
<evidence type="ECO:0000256" key="3">
    <source>
        <dbReference type="ARBA" id="ARBA00022692"/>
    </source>
</evidence>
<feature type="transmembrane region" description="Helical" evidence="8">
    <location>
        <begin position="391"/>
        <end position="408"/>
    </location>
</feature>
<dbReference type="GO" id="GO:0071555">
    <property type="term" value="P:cell wall organization"/>
    <property type="evidence" value="ECO:0007669"/>
    <property type="project" value="UniProtKB-UniRule"/>
</dbReference>
<comment type="similarity">
    <text evidence="8 9">Belongs to the MurJ/MviN family.</text>
</comment>
<evidence type="ECO:0000313" key="11">
    <source>
        <dbReference type="Proteomes" id="UP000279422"/>
    </source>
</evidence>
<evidence type="ECO:0000313" key="10">
    <source>
        <dbReference type="EMBL" id="RLE08664.1"/>
    </source>
</evidence>
<dbReference type="GO" id="GO:0005886">
    <property type="term" value="C:plasma membrane"/>
    <property type="evidence" value="ECO:0007669"/>
    <property type="project" value="UniProtKB-SubCell"/>
</dbReference>
<dbReference type="InterPro" id="IPR004268">
    <property type="entry name" value="MurJ"/>
</dbReference>
<dbReference type="PANTHER" id="PTHR47019">
    <property type="entry name" value="LIPID II FLIPPASE MURJ"/>
    <property type="match status" value="1"/>
</dbReference>
<keyword evidence="7 8" id="KW-0472">Membrane</keyword>
<feature type="transmembrane region" description="Helical" evidence="8">
    <location>
        <begin position="242"/>
        <end position="267"/>
    </location>
</feature>
<protein>
    <recommendedName>
        <fullName evidence="8">Probable lipid II flippase MurJ</fullName>
    </recommendedName>
</protein>
<comment type="caution">
    <text evidence="10">The sequence shown here is derived from an EMBL/GenBank/DDBJ whole genome shotgun (WGS) entry which is preliminary data.</text>
</comment>
<evidence type="ECO:0000256" key="9">
    <source>
        <dbReference type="PIRNR" id="PIRNR002869"/>
    </source>
</evidence>
<accession>A0A497E2Z4</accession>
<name>A0A497E2Z4_UNCAE</name>
<feature type="transmembrane region" description="Helical" evidence="8">
    <location>
        <begin position="164"/>
        <end position="185"/>
    </location>
</feature>
<dbReference type="Pfam" id="PF03023">
    <property type="entry name" value="MurJ"/>
    <property type="match status" value="1"/>
</dbReference>
<dbReference type="GO" id="GO:0015648">
    <property type="term" value="F:lipid-linked peptidoglycan transporter activity"/>
    <property type="evidence" value="ECO:0007669"/>
    <property type="project" value="UniProtKB-UniRule"/>
</dbReference>
<dbReference type="HAMAP" id="MF_02078">
    <property type="entry name" value="MurJ_MviN"/>
    <property type="match status" value="1"/>
</dbReference>
<evidence type="ECO:0000256" key="4">
    <source>
        <dbReference type="ARBA" id="ARBA00022960"/>
    </source>
</evidence>
<dbReference type="PIRSF" id="PIRSF002869">
    <property type="entry name" value="MviN"/>
    <property type="match status" value="1"/>
</dbReference>
<evidence type="ECO:0000256" key="8">
    <source>
        <dbReference type="HAMAP-Rule" id="MF_02078"/>
    </source>
</evidence>
<proteinExistence type="inferred from homology"/>
<dbReference type="UniPathway" id="UPA00219"/>
<feature type="transmembrane region" description="Helical" evidence="8">
    <location>
        <begin position="91"/>
        <end position="117"/>
    </location>
</feature>
<comment type="pathway">
    <text evidence="8">Cell wall biogenesis; peptidoglycan biosynthesis.</text>
</comment>
<comment type="function">
    <text evidence="8 9">Involved in peptidoglycan biosynthesis. Transports lipid-linked peptidoglycan precursors from the inner to the outer leaflet of the cytoplasmic membrane.</text>
</comment>
<reference evidence="10 11" key="1">
    <citation type="submission" date="2018-06" db="EMBL/GenBank/DDBJ databases">
        <title>Extensive metabolic versatility and redundancy in microbially diverse, dynamic hydrothermal sediments.</title>
        <authorList>
            <person name="Dombrowski N."/>
            <person name="Teske A."/>
            <person name="Baker B.J."/>
        </authorList>
    </citation>
    <scope>NUCLEOTIDE SEQUENCE [LARGE SCALE GENOMIC DNA]</scope>
    <source>
        <strain evidence="10">B47_G16</strain>
    </source>
</reference>
<dbReference type="Proteomes" id="UP000279422">
    <property type="component" value="Unassembled WGS sequence"/>
</dbReference>
<evidence type="ECO:0000256" key="2">
    <source>
        <dbReference type="ARBA" id="ARBA00022475"/>
    </source>
</evidence>
<evidence type="ECO:0000256" key="6">
    <source>
        <dbReference type="ARBA" id="ARBA00022989"/>
    </source>
</evidence>
<dbReference type="GO" id="GO:0009252">
    <property type="term" value="P:peptidoglycan biosynthetic process"/>
    <property type="evidence" value="ECO:0007669"/>
    <property type="project" value="UniProtKB-UniRule"/>
</dbReference>
<dbReference type="PANTHER" id="PTHR47019:SF1">
    <property type="entry name" value="LIPID II FLIPPASE MURJ"/>
    <property type="match status" value="1"/>
</dbReference>
<feature type="transmembrane region" description="Helical" evidence="8">
    <location>
        <begin position="314"/>
        <end position="333"/>
    </location>
</feature>
<evidence type="ECO:0000256" key="5">
    <source>
        <dbReference type="ARBA" id="ARBA00022984"/>
    </source>
</evidence>
<keyword evidence="6 8" id="KW-1133">Transmembrane helix</keyword>
<feature type="transmembrane region" description="Helical" evidence="8">
    <location>
        <begin position="16"/>
        <end position="40"/>
    </location>
</feature>
<dbReference type="GO" id="GO:0034204">
    <property type="term" value="P:lipid translocation"/>
    <property type="evidence" value="ECO:0007669"/>
    <property type="project" value="TreeGrafter"/>
</dbReference>
<keyword evidence="3 8" id="KW-0812">Transmembrane</keyword>
<keyword evidence="2 8" id="KW-1003">Cell membrane</keyword>
<feature type="transmembrane region" description="Helical" evidence="8">
    <location>
        <begin position="483"/>
        <end position="504"/>
    </location>
</feature>
<dbReference type="GO" id="GO:0008360">
    <property type="term" value="P:regulation of cell shape"/>
    <property type="evidence" value="ECO:0007669"/>
    <property type="project" value="UniProtKB-UniRule"/>
</dbReference>
<feature type="transmembrane region" description="Helical" evidence="8">
    <location>
        <begin position="446"/>
        <end position="468"/>
    </location>
</feature>
<evidence type="ECO:0000256" key="7">
    <source>
        <dbReference type="ARBA" id="ARBA00023136"/>
    </source>
</evidence>
<keyword evidence="8 9" id="KW-0961">Cell wall biogenesis/degradation</keyword>
<sequence length="522" mass="56999">MEPKLKRSSIIRSAGVVGLGTLLSRVLGLVRLQTIAYIFGSSRATDAFWMGFTLPNLLRSLLAEGALSAAFIPVFSEYLSTRGEKEARKLANNVFTILSLILTMTVGLGICLAPWYVPCLAFGFKGSPSQIDLTIRLTQVMFPFLFFISLAAVAMAILNCKAHFAAPAFAPLFFNIAIVLSAFLLAPKYGIYSLAIGVLIGGAVQFLFQVPPMIKRGFVYRPILSFKDPGVKKIARLMGPTILGGITLQANVIITRIFASTLAAGSISSLQYAMRLIQLPLGLFAIALSTAIFPSLSSLASEEKLEELRETTSLGIRTVFLVLIPSSVGLIIIREPLIRLLFEHGAFLQRDTLMTSQALFYYSFGLAAMGEVMILTRAFYSLQDVLTPLKVSLFILALNVLLNFLLIRPLKHSGLALATSISMLINMLILFFLLKRRLREMEGARIINSLFKVSLISAAMGTGVRYLLRTISSPESSGLATQAFQVSLAVIAGLVIFCSLAYLIKLEEFKLVLQALKEKGRT</sequence>
<dbReference type="NCBIfam" id="TIGR01695">
    <property type="entry name" value="murJ_mviN"/>
    <property type="match status" value="1"/>
</dbReference>
<comment type="subcellular location">
    <subcellularLocation>
        <location evidence="1 8">Cell membrane</location>
        <topology evidence="1 8">Multi-pass membrane protein</topology>
    </subcellularLocation>
</comment>
<dbReference type="EMBL" id="QMPZ01000085">
    <property type="protein sequence ID" value="RLE08664.1"/>
    <property type="molecule type" value="Genomic_DNA"/>
</dbReference>
<evidence type="ECO:0000256" key="1">
    <source>
        <dbReference type="ARBA" id="ARBA00004651"/>
    </source>
</evidence>
<keyword evidence="5 8" id="KW-0573">Peptidoglycan synthesis</keyword>
<dbReference type="InterPro" id="IPR051050">
    <property type="entry name" value="Lipid_II_flippase_MurJ/MviN"/>
</dbReference>
<dbReference type="PRINTS" id="PR01806">
    <property type="entry name" value="VIRFACTRMVIN"/>
</dbReference>
<keyword evidence="4 8" id="KW-0133">Cell shape</keyword>
<gene>
    <name evidence="10" type="primary">mviN</name>
    <name evidence="8" type="synonym">murJ</name>
    <name evidence="10" type="ORF">DRJ00_05900</name>
</gene>
<feature type="transmembrane region" description="Helical" evidence="8">
    <location>
        <begin position="137"/>
        <end position="157"/>
    </location>
</feature>
<dbReference type="AlphaFoldDB" id="A0A497E2Z4"/>